<keyword evidence="4 10" id="KW-0812">Transmembrane</keyword>
<evidence type="ECO:0000256" key="8">
    <source>
        <dbReference type="ARBA" id="ARBA00023170"/>
    </source>
</evidence>
<keyword evidence="2" id="KW-1003">Cell membrane</keyword>
<evidence type="ECO:0000256" key="6">
    <source>
        <dbReference type="ARBA" id="ARBA00022989"/>
    </source>
</evidence>
<sequence length="399" mass="45540">MKPSLRMHGLVQHINAVAQQLGLDMLTVKKEYIFRTWITISAPLTYAVFGVYWGFIEARRHWLEGIKSCIMLGGLVSGSAKLLTILLRHTPIRDLLYFIIKICEDYEQRGVDFIHALNFGINRVYKIQRIIFVGYSITFLIMLLMPLVLLFYKGIRITVMPYEIPGLSIDSNIGYGLTYLQHTVPEVVGGIGFYLGDMLVLLALNQIQTFADIFQLKATALNDALERKEQSRYVCNVGEYKDFNIQALLMDLINWHQLFVEHTINFSYCELVERIYDNLIAAQVFAASVSIVICLCVNLNEFDLISAIFFLVSAYSMSVYCIVGTQIEFAYDQVYQTVSCLSWHELNCEQRKLYMMMLQRAQNMKIIVLLGIVPLSLGTALQASELDFCFGSLLAKNNI</sequence>
<protein>
    <recommendedName>
        <fullName evidence="10">Odorant receptor</fullName>
    </recommendedName>
</protein>
<evidence type="ECO:0000313" key="12">
    <source>
        <dbReference type="RefSeq" id="XP_017856865.1"/>
    </source>
</evidence>
<dbReference type="Proteomes" id="UP000694904">
    <property type="component" value="Chromosome 3"/>
</dbReference>
<evidence type="ECO:0000256" key="3">
    <source>
        <dbReference type="ARBA" id="ARBA00022606"/>
    </source>
</evidence>
<feature type="transmembrane region" description="Helical" evidence="10">
    <location>
        <begin position="32"/>
        <end position="56"/>
    </location>
</feature>
<accession>A0ABM1NPH9</accession>
<comment type="subcellular location">
    <subcellularLocation>
        <location evidence="1 10">Cell membrane</location>
        <topology evidence="1 10">Multi-pass membrane protein</topology>
    </subcellularLocation>
</comment>
<keyword evidence="11" id="KW-1185">Reference proteome</keyword>
<evidence type="ECO:0000256" key="1">
    <source>
        <dbReference type="ARBA" id="ARBA00004651"/>
    </source>
</evidence>
<evidence type="ECO:0000256" key="2">
    <source>
        <dbReference type="ARBA" id="ARBA00022475"/>
    </source>
</evidence>
<keyword evidence="3 10" id="KW-0716">Sensory transduction</keyword>
<reference evidence="11" key="2">
    <citation type="journal article" date="2016" name="G3 (Bethesda)">
        <title>Genome Evolution in Three Species of Cactophilic Drosophila.</title>
        <authorList>
            <person name="Sanchez-Flores A."/>
            <person name="Penazola F."/>
            <person name="Carpinteyro-Ponce J."/>
            <person name="Nazario-Yepiz N."/>
            <person name="Abreu-Goodger C."/>
            <person name="Machado C.A."/>
            <person name="Markow T.A."/>
        </authorList>
    </citation>
    <scope>NUCLEOTIDE SEQUENCE [LARGE SCALE GENOMIC DNA]</scope>
</reference>
<keyword evidence="6 10" id="KW-1133">Transmembrane helix</keyword>
<evidence type="ECO:0000256" key="10">
    <source>
        <dbReference type="RuleBase" id="RU351113"/>
    </source>
</evidence>
<evidence type="ECO:0000256" key="9">
    <source>
        <dbReference type="ARBA" id="ARBA00023224"/>
    </source>
</evidence>
<keyword evidence="7 10" id="KW-0472">Membrane</keyword>
<reference evidence="11" key="1">
    <citation type="journal article" date="1997" name="Nucleic Acids Res.">
        <title>tRNAscan-SE: a program for improved detection of transfer RNA genes in genomic sequence.</title>
        <authorList>
            <person name="Lowe T.M."/>
            <person name="Eddy S.R."/>
        </authorList>
    </citation>
    <scope>NUCLEOTIDE SEQUENCE [LARGE SCALE GENOMIC DNA]</scope>
</reference>
<proteinExistence type="inferred from homology"/>
<reference evidence="12" key="3">
    <citation type="submission" date="2025-08" db="UniProtKB">
        <authorList>
            <consortium name="RefSeq"/>
        </authorList>
    </citation>
    <scope>IDENTIFICATION</scope>
    <source>
        <tissue evidence="12">Whole organism</tissue>
    </source>
</reference>
<keyword evidence="9 10" id="KW-0807">Transducer</keyword>
<evidence type="ECO:0000256" key="4">
    <source>
        <dbReference type="ARBA" id="ARBA00022692"/>
    </source>
</evidence>
<dbReference type="Pfam" id="PF02949">
    <property type="entry name" value="7tm_6"/>
    <property type="match status" value="1"/>
</dbReference>
<feature type="transmembrane region" description="Helical" evidence="10">
    <location>
        <begin position="304"/>
        <end position="323"/>
    </location>
</feature>
<dbReference type="PANTHER" id="PTHR21137:SF35">
    <property type="entry name" value="ODORANT RECEPTOR 19A-RELATED"/>
    <property type="match status" value="1"/>
</dbReference>
<keyword evidence="8 10" id="KW-0675">Receptor</keyword>
<organism evidence="11 12">
    <name type="scientific">Drosophila arizonae</name>
    <name type="common">Fruit fly</name>
    <dbReference type="NCBI Taxonomy" id="7263"/>
    <lineage>
        <taxon>Eukaryota</taxon>
        <taxon>Metazoa</taxon>
        <taxon>Ecdysozoa</taxon>
        <taxon>Arthropoda</taxon>
        <taxon>Hexapoda</taxon>
        <taxon>Insecta</taxon>
        <taxon>Pterygota</taxon>
        <taxon>Neoptera</taxon>
        <taxon>Endopterygota</taxon>
        <taxon>Diptera</taxon>
        <taxon>Brachycera</taxon>
        <taxon>Muscomorpha</taxon>
        <taxon>Ephydroidea</taxon>
        <taxon>Drosophilidae</taxon>
        <taxon>Drosophila</taxon>
    </lineage>
</organism>
<comment type="similarity">
    <text evidence="10">Belongs to the insect chemoreceptor superfamily. Heteromeric odorant receptor channel (TC 1.A.69) family.</text>
</comment>
<comment type="caution">
    <text evidence="10">Lacks conserved residue(s) required for the propagation of feature annotation.</text>
</comment>
<feature type="transmembrane region" description="Helical" evidence="10">
    <location>
        <begin position="366"/>
        <end position="384"/>
    </location>
</feature>
<keyword evidence="5 10" id="KW-0552">Olfaction</keyword>
<name>A0ABM1NPH9_DROAR</name>
<feature type="transmembrane region" description="Helical" evidence="10">
    <location>
        <begin position="130"/>
        <end position="152"/>
    </location>
</feature>
<evidence type="ECO:0000256" key="5">
    <source>
        <dbReference type="ARBA" id="ARBA00022725"/>
    </source>
</evidence>
<feature type="transmembrane region" description="Helical" evidence="10">
    <location>
        <begin position="279"/>
        <end position="298"/>
    </location>
</feature>
<evidence type="ECO:0000256" key="7">
    <source>
        <dbReference type="ARBA" id="ARBA00023136"/>
    </source>
</evidence>
<evidence type="ECO:0000313" key="11">
    <source>
        <dbReference type="Proteomes" id="UP000694904"/>
    </source>
</evidence>
<dbReference type="PANTHER" id="PTHR21137">
    <property type="entry name" value="ODORANT RECEPTOR"/>
    <property type="match status" value="1"/>
</dbReference>
<dbReference type="GeneID" id="108609654"/>
<gene>
    <name evidence="12" type="primary">LOC108609654</name>
</gene>
<dbReference type="InterPro" id="IPR004117">
    <property type="entry name" value="7tm6_olfct_rcpt"/>
</dbReference>
<dbReference type="RefSeq" id="XP_017856865.1">
    <property type="nucleotide sequence ID" value="XM_018001376.1"/>
</dbReference>